<dbReference type="PANTHER" id="PTHR30514:SF1">
    <property type="entry name" value="HTH-TYPE TRANSCRIPTIONAL REGULATOR HEXR-RELATED"/>
    <property type="match status" value="1"/>
</dbReference>
<gene>
    <name evidence="6" type="ORF">B7R22_14265</name>
</gene>
<dbReference type="OrthoDB" id="370421at2"/>
<reference evidence="6 7" key="1">
    <citation type="submission" date="2017-04" db="EMBL/GenBank/DDBJ databases">
        <title>Comparative genome analysis of Subtercola boreus.</title>
        <authorList>
            <person name="Cho Y.-J."/>
            <person name="Cho A."/>
            <person name="Kim O.-S."/>
            <person name="Lee J.-I."/>
        </authorList>
    </citation>
    <scope>NUCLEOTIDE SEQUENCE [LARGE SCALE GENOMIC DNA]</scope>
    <source>
        <strain evidence="6 7">P27479</strain>
    </source>
</reference>
<dbReference type="InterPro" id="IPR035472">
    <property type="entry name" value="RpiR-like_SIS"/>
</dbReference>
<feature type="domain" description="SIS" evidence="5">
    <location>
        <begin position="131"/>
        <end position="270"/>
    </location>
</feature>
<dbReference type="InterPro" id="IPR000281">
    <property type="entry name" value="HTH_RpiR"/>
</dbReference>
<dbReference type="InterPro" id="IPR036388">
    <property type="entry name" value="WH-like_DNA-bd_sf"/>
</dbReference>
<sequence>MKPEAYPPTNAPLLEHLNDVIGTLRASERKVAQLVADNPTFVMNATMAGVAEAAGVSEPTVMRFCTSLGFAGFQQFKISLAQTLALGIPATLSTIGRDDAIEVLITKVFDHTMSSLDRARRFLDPAAVDRAVNAIIASTSLTFAGLGASALIGLDAEQKAALFGVPCSAPSDPHQQFMAASTARPTDVIIAISNTGRTKSVVQVAKTARTNGATVIGMSGEDSPLLAHCDIPLVVKTIEDTDIHTPTVSRLAGLVVIDILATAVALRRGKDHMDKLTAMKEGLLRFRRDD</sequence>
<dbReference type="CDD" id="cd05013">
    <property type="entry name" value="SIS_RpiR"/>
    <property type="match status" value="1"/>
</dbReference>
<feature type="domain" description="HTH rpiR-type" evidence="4">
    <location>
        <begin position="11"/>
        <end position="87"/>
    </location>
</feature>
<dbReference type="Pfam" id="PF01418">
    <property type="entry name" value="HTH_6"/>
    <property type="match status" value="1"/>
</dbReference>
<dbReference type="GO" id="GO:0003700">
    <property type="term" value="F:DNA-binding transcription factor activity"/>
    <property type="evidence" value="ECO:0007669"/>
    <property type="project" value="InterPro"/>
</dbReference>
<dbReference type="PANTHER" id="PTHR30514">
    <property type="entry name" value="GLUCOKINASE"/>
    <property type="match status" value="1"/>
</dbReference>
<keyword evidence="1" id="KW-0805">Transcription regulation</keyword>
<evidence type="ECO:0000313" key="6">
    <source>
        <dbReference type="EMBL" id="RFA13157.1"/>
    </source>
</evidence>
<dbReference type="EMBL" id="NBXB01000037">
    <property type="protein sequence ID" value="RFA13157.1"/>
    <property type="molecule type" value="Genomic_DNA"/>
</dbReference>
<name>A0A3E0VWD7_9MICO</name>
<dbReference type="Gene3D" id="3.40.50.10490">
    <property type="entry name" value="Glucose-6-phosphate isomerase like protein, domain 1"/>
    <property type="match status" value="1"/>
</dbReference>
<dbReference type="PROSITE" id="PS51071">
    <property type="entry name" value="HTH_RPIR"/>
    <property type="match status" value="1"/>
</dbReference>
<evidence type="ECO:0000259" key="4">
    <source>
        <dbReference type="PROSITE" id="PS51071"/>
    </source>
</evidence>
<dbReference type="InterPro" id="IPR009057">
    <property type="entry name" value="Homeodomain-like_sf"/>
</dbReference>
<organism evidence="6 7">
    <name type="scientific">Subtercola boreus</name>
    <dbReference type="NCBI Taxonomy" id="120213"/>
    <lineage>
        <taxon>Bacteria</taxon>
        <taxon>Bacillati</taxon>
        <taxon>Actinomycetota</taxon>
        <taxon>Actinomycetes</taxon>
        <taxon>Micrococcales</taxon>
        <taxon>Microbacteriaceae</taxon>
        <taxon>Subtercola</taxon>
    </lineage>
</organism>
<dbReference type="SUPFAM" id="SSF46689">
    <property type="entry name" value="Homeodomain-like"/>
    <property type="match status" value="1"/>
</dbReference>
<evidence type="ECO:0000259" key="5">
    <source>
        <dbReference type="PROSITE" id="PS51464"/>
    </source>
</evidence>
<dbReference type="GO" id="GO:1901135">
    <property type="term" value="P:carbohydrate derivative metabolic process"/>
    <property type="evidence" value="ECO:0007669"/>
    <property type="project" value="InterPro"/>
</dbReference>
<dbReference type="InterPro" id="IPR001347">
    <property type="entry name" value="SIS_dom"/>
</dbReference>
<evidence type="ECO:0000256" key="1">
    <source>
        <dbReference type="ARBA" id="ARBA00023015"/>
    </source>
</evidence>
<proteinExistence type="predicted"/>
<comment type="caution">
    <text evidence="6">The sequence shown here is derived from an EMBL/GenBank/DDBJ whole genome shotgun (WGS) entry which is preliminary data.</text>
</comment>
<accession>A0A3E0VWD7</accession>
<dbReference type="InterPro" id="IPR047640">
    <property type="entry name" value="RpiR-like"/>
</dbReference>
<dbReference type="GO" id="GO:0097367">
    <property type="term" value="F:carbohydrate derivative binding"/>
    <property type="evidence" value="ECO:0007669"/>
    <property type="project" value="InterPro"/>
</dbReference>
<dbReference type="AlphaFoldDB" id="A0A3E0VWD7"/>
<dbReference type="GO" id="GO:0003677">
    <property type="term" value="F:DNA binding"/>
    <property type="evidence" value="ECO:0007669"/>
    <property type="project" value="UniProtKB-KW"/>
</dbReference>
<dbReference type="Proteomes" id="UP000256541">
    <property type="component" value="Unassembled WGS sequence"/>
</dbReference>
<keyword evidence="2" id="KW-0238">DNA-binding</keyword>
<dbReference type="RefSeq" id="WP_116412391.1">
    <property type="nucleotide sequence ID" value="NZ_NBXB01000037.1"/>
</dbReference>
<evidence type="ECO:0000313" key="7">
    <source>
        <dbReference type="Proteomes" id="UP000256541"/>
    </source>
</evidence>
<dbReference type="Gene3D" id="1.10.10.10">
    <property type="entry name" value="Winged helix-like DNA-binding domain superfamily/Winged helix DNA-binding domain"/>
    <property type="match status" value="1"/>
</dbReference>
<dbReference type="SUPFAM" id="SSF53697">
    <property type="entry name" value="SIS domain"/>
    <property type="match status" value="1"/>
</dbReference>
<dbReference type="InterPro" id="IPR046348">
    <property type="entry name" value="SIS_dom_sf"/>
</dbReference>
<dbReference type="PROSITE" id="PS51464">
    <property type="entry name" value="SIS"/>
    <property type="match status" value="1"/>
</dbReference>
<dbReference type="Pfam" id="PF01380">
    <property type="entry name" value="SIS"/>
    <property type="match status" value="1"/>
</dbReference>
<keyword evidence="3" id="KW-0804">Transcription</keyword>
<protein>
    <submittedName>
        <fullName evidence="6">RpiR family transcriptional regulator</fullName>
    </submittedName>
</protein>
<evidence type="ECO:0000256" key="2">
    <source>
        <dbReference type="ARBA" id="ARBA00023125"/>
    </source>
</evidence>
<evidence type="ECO:0000256" key="3">
    <source>
        <dbReference type="ARBA" id="ARBA00023163"/>
    </source>
</evidence>